<keyword evidence="6" id="KW-1185">Reference proteome</keyword>
<comment type="caution">
    <text evidence="1">Lacks conserved residue(s) required for the propagation of feature annotation.</text>
</comment>
<evidence type="ECO:0000259" key="4">
    <source>
        <dbReference type="PROSITE" id="PS51670"/>
    </source>
</evidence>
<feature type="disulfide bond" evidence="1">
    <location>
        <begin position="87"/>
        <end position="121"/>
    </location>
</feature>
<dbReference type="InterPro" id="IPR003582">
    <property type="entry name" value="ShKT_dom"/>
</dbReference>
<gene>
    <name evidence="5" type="ORF">L5515_013487</name>
</gene>
<evidence type="ECO:0000256" key="1">
    <source>
        <dbReference type="PROSITE-ProRule" id="PRU01005"/>
    </source>
</evidence>
<feature type="chain" id="PRO_5042051035" description="ShKT domain-containing protein" evidence="3">
    <location>
        <begin position="19"/>
        <end position="170"/>
    </location>
</feature>
<sequence length="170" mass="19163">MKYLILLVFLVSSVTVDSINWESTFREEQFLKNHALEQVDEGSGDTDEVLVSESTTTSSTSSTSSTTSKPPSTTKNPLTTPSTPTNCYDISKKCARVKPLCTKEAYKAIMMRKCAKTCNFCPQFARLPHAARCRDAFRSCPIWARNGFCHSTYYTMEERRTYCQKSCQAC</sequence>
<feature type="compositionally biased region" description="Low complexity" evidence="2">
    <location>
        <begin position="54"/>
        <end position="81"/>
    </location>
</feature>
<dbReference type="PANTHER" id="PTHR21724:SF92">
    <property type="entry name" value="SHKT DOMAIN-CONTAINING PROTEIN"/>
    <property type="match status" value="1"/>
</dbReference>
<feature type="compositionally biased region" description="Acidic residues" evidence="2">
    <location>
        <begin position="38"/>
        <end position="50"/>
    </location>
</feature>
<reference evidence="5 6" key="1">
    <citation type="submission" date="2022-04" db="EMBL/GenBank/DDBJ databases">
        <title>Chromosome-level reference genomes for two strains of Caenorhabditis briggsae: an improved platform for comparative genomics.</title>
        <authorList>
            <person name="Stevens L."/>
            <person name="Andersen E."/>
        </authorList>
    </citation>
    <scope>NUCLEOTIDE SEQUENCE [LARGE SCALE GENOMIC DNA]</scope>
    <source>
        <strain evidence="5">VX34</strain>
        <tissue evidence="5">Whole-organism</tissue>
    </source>
</reference>
<evidence type="ECO:0000256" key="2">
    <source>
        <dbReference type="SAM" id="MobiDB-lite"/>
    </source>
</evidence>
<organism evidence="5 6">
    <name type="scientific">Caenorhabditis briggsae</name>
    <dbReference type="NCBI Taxonomy" id="6238"/>
    <lineage>
        <taxon>Eukaryota</taxon>
        <taxon>Metazoa</taxon>
        <taxon>Ecdysozoa</taxon>
        <taxon>Nematoda</taxon>
        <taxon>Chromadorea</taxon>
        <taxon>Rhabditida</taxon>
        <taxon>Rhabditina</taxon>
        <taxon>Rhabditomorpha</taxon>
        <taxon>Rhabditoidea</taxon>
        <taxon>Rhabditidae</taxon>
        <taxon>Peloderinae</taxon>
        <taxon>Caenorhabditis</taxon>
    </lineage>
</organism>
<protein>
    <recommendedName>
        <fullName evidence="4">ShKT domain-containing protein</fullName>
    </recommendedName>
</protein>
<keyword evidence="1" id="KW-1015">Disulfide bond</keyword>
<dbReference type="SMART" id="SM00254">
    <property type="entry name" value="ShKT"/>
    <property type="match status" value="2"/>
</dbReference>
<dbReference type="AlphaFoldDB" id="A0AAE9J675"/>
<evidence type="ECO:0000313" key="6">
    <source>
        <dbReference type="Proteomes" id="UP000829354"/>
    </source>
</evidence>
<dbReference type="PANTHER" id="PTHR21724">
    <property type="entry name" value="SHKT DOMAIN-CONTAINING PROTEIN"/>
    <property type="match status" value="1"/>
</dbReference>
<dbReference type="Proteomes" id="UP000829354">
    <property type="component" value="Chromosome II"/>
</dbReference>
<evidence type="ECO:0000256" key="3">
    <source>
        <dbReference type="SAM" id="SignalP"/>
    </source>
</evidence>
<dbReference type="Gene3D" id="1.10.10.1940">
    <property type="match status" value="2"/>
</dbReference>
<dbReference type="Pfam" id="PF01549">
    <property type="entry name" value="ShK"/>
    <property type="match status" value="2"/>
</dbReference>
<feature type="domain" description="ShKT" evidence="4">
    <location>
        <begin position="87"/>
        <end position="121"/>
    </location>
</feature>
<name>A0AAE9J675_CAEBR</name>
<dbReference type="PROSITE" id="PS51670">
    <property type="entry name" value="SHKT"/>
    <property type="match status" value="2"/>
</dbReference>
<proteinExistence type="predicted"/>
<feature type="region of interest" description="Disordered" evidence="2">
    <location>
        <begin position="38"/>
        <end position="81"/>
    </location>
</feature>
<feature type="signal peptide" evidence="3">
    <location>
        <begin position="1"/>
        <end position="18"/>
    </location>
</feature>
<feature type="domain" description="ShKT" evidence="4">
    <location>
        <begin position="133"/>
        <end position="170"/>
    </location>
</feature>
<evidence type="ECO:0000313" key="5">
    <source>
        <dbReference type="EMBL" id="UMM16499.1"/>
    </source>
</evidence>
<accession>A0AAE9J675</accession>
<dbReference type="EMBL" id="CP092621">
    <property type="protein sequence ID" value="UMM16499.1"/>
    <property type="molecule type" value="Genomic_DNA"/>
</dbReference>
<keyword evidence="3" id="KW-0732">Signal</keyword>